<dbReference type="Gene3D" id="1.10.1740.10">
    <property type="match status" value="1"/>
</dbReference>
<dbReference type="NCBIfam" id="TIGR02937">
    <property type="entry name" value="sigma70-ECF"/>
    <property type="match status" value="1"/>
</dbReference>
<dbReference type="Pfam" id="PF08281">
    <property type="entry name" value="Sigma70_r4_2"/>
    <property type="match status" value="1"/>
</dbReference>
<dbReference type="InterPro" id="IPR013249">
    <property type="entry name" value="RNA_pol_sigma70_r4_t2"/>
</dbReference>
<accession>A0A917HKI9</accession>
<keyword evidence="3" id="KW-0731">Sigma factor</keyword>
<feature type="domain" description="RNA polymerase sigma factor 70 region 4 type 2" evidence="5">
    <location>
        <begin position="147"/>
        <end position="193"/>
    </location>
</feature>
<keyword evidence="2" id="KW-0805">Transcription regulation</keyword>
<protein>
    <recommendedName>
        <fullName evidence="5">RNA polymerase sigma factor 70 region 4 type 2 domain-containing protein</fullName>
    </recommendedName>
</protein>
<keyword evidence="7" id="KW-1185">Reference proteome</keyword>
<dbReference type="InterPro" id="IPR036388">
    <property type="entry name" value="WH-like_DNA-bd_sf"/>
</dbReference>
<sequence length="216" mass="25577">MFNKYELLFFVGVKTNQQNGIKNPTLLPDEQLFVRLHEASWPVLFPLACRKLGDSDEAYDVLQDLFIELWDKREVFPLDNLSIVWLKRRLWFKLLAHFRRQGFKRQHLDNFQHFMEKETLVVQPGESANQMLERDYELIMDAIAITVAQMPERMREVFLLNREQHFTINEIAGHLGLSPNTVRNHLQTAMKRLRKALEVQNLTSPSFVLLWWLVAS</sequence>
<dbReference type="SUPFAM" id="SSF88946">
    <property type="entry name" value="Sigma2 domain of RNA polymerase sigma factors"/>
    <property type="match status" value="1"/>
</dbReference>
<reference evidence="6" key="1">
    <citation type="journal article" date="2014" name="Int. J. Syst. Evol. Microbiol.">
        <title>Complete genome sequence of Corynebacterium casei LMG S-19264T (=DSM 44701T), isolated from a smear-ripened cheese.</title>
        <authorList>
            <consortium name="US DOE Joint Genome Institute (JGI-PGF)"/>
            <person name="Walter F."/>
            <person name="Albersmeier A."/>
            <person name="Kalinowski J."/>
            <person name="Ruckert C."/>
        </authorList>
    </citation>
    <scope>NUCLEOTIDE SEQUENCE</scope>
    <source>
        <strain evidence="6">CGMCC 1.12195</strain>
    </source>
</reference>
<dbReference type="PANTHER" id="PTHR43133:SF46">
    <property type="entry name" value="RNA POLYMERASE SIGMA-70 FACTOR ECF SUBFAMILY"/>
    <property type="match status" value="1"/>
</dbReference>
<evidence type="ECO:0000313" key="6">
    <source>
        <dbReference type="EMBL" id="GGG82138.1"/>
    </source>
</evidence>
<dbReference type="EMBL" id="BMER01000001">
    <property type="protein sequence ID" value="GGG82138.1"/>
    <property type="molecule type" value="Genomic_DNA"/>
</dbReference>
<evidence type="ECO:0000256" key="3">
    <source>
        <dbReference type="ARBA" id="ARBA00023082"/>
    </source>
</evidence>
<evidence type="ECO:0000259" key="5">
    <source>
        <dbReference type="Pfam" id="PF08281"/>
    </source>
</evidence>
<dbReference type="Gene3D" id="1.10.10.10">
    <property type="entry name" value="Winged helix-like DNA-binding domain superfamily/Winged helix DNA-binding domain"/>
    <property type="match status" value="1"/>
</dbReference>
<dbReference type="InterPro" id="IPR014284">
    <property type="entry name" value="RNA_pol_sigma-70_dom"/>
</dbReference>
<comment type="caution">
    <text evidence="6">The sequence shown here is derived from an EMBL/GenBank/DDBJ whole genome shotgun (WGS) entry which is preliminary data.</text>
</comment>
<dbReference type="GO" id="GO:0006352">
    <property type="term" value="P:DNA-templated transcription initiation"/>
    <property type="evidence" value="ECO:0007669"/>
    <property type="project" value="InterPro"/>
</dbReference>
<dbReference type="SUPFAM" id="SSF88659">
    <property type="entry name" value="Sigma3 and sigma4 domains of RNA polymerase sigma factors"/>
    <property type="match status" value="1"/>
</dbReference>
<comment type="similarity">
    <text evidence="1">Belongs to the sigma-70 factor family. ECF subfamily.</text>
</comment>
<evidence type="ECO:0000256" key="4">
    <source>
        <dbReference type="ARBA" id="ARBA00023163"/>
    </source>
</evidence>
<dbReference type="Proteomes" id="UP000660862">
    <property type="component" value="Unassembled WGS sequence"/>
</dbReference>
<evidence type="ECO:0000313" key="7">
    <source>
        <dbReference type="Proteomes" id="UP000660862"/>
    </source>
</evidence>
<organism evidence="6 7">
    <name type="scientific">Parapedobacter pyrenivorans</name>
    <dbReference type="NCBI Taxonomy" id="1305674"/>
    <lineage>
        <taxon>Bacteria</taxon>
        <taxon>Pseudomonadati</taxon>
        <taxon>Bacteroidota</taxon>
        <taxon>Sphingobacteriia</taxon>
        <taxon>Sphingobacteriales</taxon>
        <taxon>Sphingobacteriaceae</taxon>
        <taxon>Parapedobacter</taxon>
    </lineage>
</organism>
<dbReference type="AlphaFoldDB" id="A0A917HKI9"/>
<evidence type="ECO:0000256" key="1">
    <source>
        <dbReference type="ARBA" id="ARBA00010641"/>
    </source>
</evidence>
<dbReference type="PANTHER" id="PTHR43133">
    <property type="entry name" value="RNA POLYMERASE ECF-TYPE SIGMA FACTO"/>
    <property type="match status" value="1"/>
</dbReference>
<dbReference type="InterPro" id="IPR013324">
    <property type="entry name" value="RNA_pol_sigma_r3/r4-like"/>
</dbReference>
<evidence type="ECO:0000256" key="2">
    <source>
        <dbReference type="ARBA" id="ARBA00023015"/>
    </source>
</evidence>
<dbReference type="RefSeq" id="WP_188505143.1">
    <property type="nucleotide sequence ID" value="NZ_BMER01000001.1"/>
</dbReference>
<proteinExistence type="inferred from homology"/>
<dbReference type="InterPro" id="IPR039425">
    <property type="entry name" value="RNA_pol_sigma-70-like"/>
</dbReference>
<dbReference type="GO" id="GO:0016987">
    <property type="term" value="F:sigma factor activity"/>
    <property type="evidence" value="ECO:0007669"/>
    <property type="project" value="UniProtKB-KW"/>
</dbReference>
<dbReference type="CDD" id="cd06171">
    <property type="entry name" value="Sigma70_r4"/>
    <property type="match status" value="1"/>
</dbReference>
<keyword evidence="4" id="KW-0804">Transcription</keyword>
<name>A0A917HKI9_9SPHI</name>
<reference evidence="6" key="2">
    <citation type="submission" date="2020-09" db="EMBL/GenBank/DDBJ databases">
        <authorList>
            <person name="Sun Q."/>
            <person name="Zhou Y."/>
        </authorList>
    </citation>
    <scope>NUCLEOTIDE SEQUENCE</scope>
    <source>
        <strain evidence="6">CGMCC 1.12195</strain>
    </source>
</reference>
<dbReference type="GO" id="GO:0003677">
    <property type="term" value="F:DNA binding"/>
    <property type="evidence" value="ECO:0007669"/>
    <property type="project" value="InterPro"/>
</dbReference>
<gene>
    <name evidence="6" type="ORF">GCM10007415_13670</name>
</gene>
<dbReference type="InterPro" id="IPR013325">
    <property type="entry name" value="RNA_pol_sigma_r2"/>
</dbReference>